<dbReference type="EMBL" id="VEVO01000011">
    <property type="protein sequence ID" value="KAF0035192.1"/>
    <property type="molecule type" value="Genomic_DNA"/>
</dbReference>
<proteinExistence type="predicted"/>
<comment type="caution">
    <text evidence="1">The sequence shown here is derived from an EMBL/GenBank/DDBJ whole genome shotgun (WGS) entry which is preliminary data.</text>
</comment>
<name>A0A6A4SYU9_SCOMX</name>
<reference evidence="1 2" key="1">
    <citation type="submission" date="2019-06" db="EMBL/GenBank/DDBJ databases">
        <title>Draft genomes of female and male turbot (Scophthalmus maximus).</title>
        <authorList>
            <person name="Xu H."/>
            <person name="Xu X.-W."/>
            <person name="Shao C."/>
            <person name="Chen S."/>
        </authorList>
    </citation>
    <scope>NUCLEOTIDE SEQUENCE [LARGE SCALE GENOMIC DNA]</scope>
    <source>
        <strain evidence="1">Ysfricsl-2016a</strain>
        <tissue evidence="1">Blood</tissue>
    </source>
</reference>
<evidence type="ECO:0000313" key="1">
    <source>
        <dbReference type="EMBL" id="KAF0035192.1"/>
    </source>
</evidence>
<sequence>MSILSDVPCTNHPHTDAAPRRRLAHVKHVELMWTTTTDVPGAFVSFLPPSTKGYCFHNFGILNLHSDDEKNRKQQHNLRHCVHVSVNQRIILIDVTVGQFYTVTTALRRLRRVTCFSTVGALIMRNNFLCASSHGDLLKTVVQFAICQKEFCRLTAADLICQRELPVAVAIENKNTDVKSHLLAVRWRNSYEKCINQHARRARITLSQRGAEPHEGDCDWRMTGRIHYR</sequence>
<dbReference type="Proteomes" id="UP000438429">
    <property type="component" value="Unassembled WGS sequence"/>
</dbReference>
<dbReference type="AlphaFoldDB" id="A0A6A4SYU9"/>
<organism evidence="1 2">
    <name type="scientific">Scophthalmus maximus</name>
    <name type="common">Turbot</name>
    <name type="synonym">Psetta maxima</name>
    <dbReference type="NCBI Taxonomy" id="52904"/>
    <lineage>
        <taxon>Eukaryota</taxon>
        <taxon>Metazoa</taxon>
        <taxon>Chordata</taxon>
        <taxon>Craniata</taxon>
        <taxon>Vertebrata</taxon>
        <taxon>Euteleostomi</taxon>
        <taxon>Actinopterygii</taxon>
        <taxon>Neopterygii</taxon>
        <taxon>Teleostei</taxon>
        <taxon>Neoteleostei</taxon>
        <taxon>Acanthomorphata</taxon>
        <taxon>Carangaria</taxon>
        <taxon>Pleuronectiformes</taxon>
        <taxon>Pleuronectoidei</taxon>
        <taxon>Scophthalmidae</taxon>
        <taxon>Scophthalmus</taxon>
    </lineage>
</organism>
<gene>
    <name evidence="1" type="ORF">F2P81_012950</name>
</gene>
<evidence type="ECO:0000313" key="2">
    <source>
        <dbReference type="Proteomes" id="UP000438429"/>
    </source>
</evidence>
<protein>
    <submittedName>
        <fullName evidence="1">Uncharacterized protein</fullName>
    </submittedName>
</protein>
<accession>A0A6A4SYU9</accession>